<proteinExistence type="predicted"/>
<dbReference type="Proteomes" id="UP000051242">
    <property type="component" value="Unassembled WGS sequence"/>
</dbReference>
<evidence type="ECO:0000313" key="1">
    <source>
        <dbReference type="EMBL" id="KRO79370.1"/>
    </source>
</evidence>
<evidence type="ECO:0000313" key="2">
    <source>
        <dbReference type="Proteomes" id="UP000051242"/>
    </source>
</evidence>
<dbReference type="AlphaFoldDB" id="A0A0R2T3W1"/>
<protein>
    <recommendedName>
        <fullName evidence="3">Helix-turn-helix domain-containing protein</fullName>
    </recommendedName>
</protein>
<dbReference type="EMBL" id="LICD01000181">
    <property type="protein sequence ID" value="KRO79370.1"/>
    <property type="molecule type" value="Genomic_DNA"/>
</dbReference>
<gene>
    <name evidence="1" type="ORF">ABR85_02970</name>
</gene>
<name>A0A0R2T3W1_9GAMM</name>
<sequence>MDMDDLAGTLKIKRESLYQRIYYGKLEILHMKNGKKYLFKTEDVAEYIQSEFERSTSILTIKLVN</sequence>
<accession>A0A0R2T3W1</accession>
<evidence type="ECO:0008006" key="3">
    <source>
        <dbReference type="Google" id="ProtNLM"/>
    </source>
</evidence>
<comment type="caution">
    <text evidence="1">The sequence shown here is derived from an EMBL/GenBank/DDBJ whole genome shotgun (WGS) entry which is preliminary data.</text>
</comment>
<organism evidence="1 2">
    <name type="scientific">OM182 bacterium BACL3 MAG-120619-bin3</name>
    <dbReference type="NCBI Taxonomy" id="1655593"/>
    <lineage>
        <taxon>Bacteria</taxon>
        <taxon>Pseudomonadati</taxon>
        <taxon>Pseudomonadota</taxon>
        <taxon>Gammaproteobacteria</taxon>
        <taxon>OMG group</taxon>
        <taxon>OM182 clade</taxon>
    </lineage>
</organism>
<reference evidence="1 2" key="1">
    <citation type="submission" date="2015-10" db="EMBL/GenBank/DDBJ databases">
        <title>Metagenome-Assembled Genomes uncover a global brackish microbiome.</title>
        <authorList>
            <person name="Hugerth L.W."/>
            <person name="Larsson J."/>
            <person name="Alneberg J."/>
            <person name="Lindh M.V."/>
            <person name="Legrand C."/>
            <person name="Pinhassi J."/>
            <person name="Andersson A.F."/>
        </authorList>
    </citation>
    <scope>NUCLEOTIDE SEQUENCE [LARGE SCALE GENOMIC DNA]</scope>
    <source>
        <strain evidence="1">BACL22 MAG-120619-bin3</strain>
    </source>
</reference>